<evidence type="ECO:0000256" key="1">
    <source>
        <dbReference type="SAM" id="MobiDB-lite"/>
    </source>
</evidence>
<evidence type="ECO:0000313" key="3">
    <source>
        <dbReference type="Proteomes" id="UP000185426"/>
    </source>
</evidence>
<gene>
    <name evidence="2" type="ORF">BSA145_00140</name>
</gene>
<accession>A0A1L6ZD88</accession>
<evidence type="ECO:0008006" key="4">
    <source>
        <dbReference type="Google" id="ProtNLM"/>
    </source>
</evidence>
<sequence>MSKIAHAERSHALLSASGSTRWLACTPSARLEEQFPHSTSTYAEEGTLAHEIAELKLRKHFLEPMPKSTFTRRLNKMKKHELFQDEMLKHTDSYLDYLKELTISMTAPPYVAVEKRLDYSAYAPEGFGTVDCLIIGGNTLYITDFKYGKGVPVSAENNSQMKLYALGAYVEYGFLFPIESIKLAIIQPRLNNVSEFDLLVVDLLAWGEEIKPIAQKAFDGEGEFIPGEHCKFCRAKAQCRARAEEFSALADFTALKPPLLTDEEVGQMLEKGQHVESWVKALKEYALAESLKGKSIAGWKAVEGRGSRNFTDMDKAFEHLKNNGIEESMLFDRVPLSVSKLEKALGKEEFRNLLEAEGLVVKSTGKPTLVPESDKRQPVSNAPAATEDFS</sequence>
<dbReference type="InterPro" id="IPR021229">
    <property type="entry name" value="DUF2800"/>
</dbReference>
<dbReference type="Proteomes" id="UP000185426">
    <property type="component" value="Chromosome"/>
</dbReference>
<proteinExistence type="predicted"/>
<dbReference type="RefSeq" id="WP_075621290.1">
    <property type="nucleotide sequence ID" value="NZ_CP015607.1"/>
</dbReference>
<feature type="region of interest" description="Disordered" evidence="1">
    <location>
        <begin position="364"/>
        <end position="390"/>
    </location>
</feature>
<evidence type="ECO:0000313" key="2">
    <source>
        <dbReference type="EMBL" id="APT44472.1"/>
    </source>
</evidence>
<dbReference type="AlphaFoldDB" id="A0A1L6ZD88"/>
<dbReference type="Gene3D" id="3.90.320.10">
    <property type="match status" value="1"/>
</dbReference>
<reference evidence="2 3" key="1">
    <citation type="submission" date="2016-05" db="EMBL/GenBank/DDBJ databases">
        <title>Complete Genome and Methylome Analysis of Psychrotrophic Bacterial Isolates from Antarctic Lake Untersee.</title>
        <authorList>
            <person name="Fomenkov A."/>
            <person name="Akimov V.N."/>
            <person name="Vasilyeva L.V."/>
            <person name="Andersen D."/>
            <person name="Vincze T."/>
            <person name="Roberts R.J."/>
        </authorList>
    </citation>
    <scope>NUCLEOTIDE SEQUENCE [LARGE SCALE GENOMIC DNA]</scope>
    <source>
        <strain evidence="2 3">U14-5</strain>
    </source>
</reference>
<dbReference type="EMBL" id="CP015607">
    <property type="protein sequence ID" value="APT44472.1"/>
    <property type="molecule type" value="Genomic_DNA"/>
</dbReference>
<name>A0A1L6ZD88_BACIA</name>
<dbReference type="Pfam" id="PF10926">
    <property type="entry name" value="DUF2800"/>
    <property type="match status" value="1"/>
</dbReference>
<organism evidence="2 3">
    <name type="scientific">Bacillus safensis</name>
    <dbReference type="NCBI Taxonomy" id="561879"/>
    <lineage>
        <taxon>Bacteria</taxon>
        <taxon>Bacillati</taxon>
        <taxon>Bacillota</taxon>
        <taxon>Bacilli</taxon>
        <taxon>Bacillales</taxon>
        <taxon>Bacillaceae</taxon>
        <taxon>Bacillus</taxon>
    </lineage>
</organism>
<protein>
    <recommendedName>
        <fullName evidence="4">Nuclease</fullName>
    </recommendedName>
</protein>
<dbReference type="InterPro" id="IPR011604">
    <property type="entry name" value="PDDEXK-like_dom_sf"/>
</dbReference>